<feature type="transmembrane region" description="Helical" evidence="18">
    <location>
        <begin position="180"/>
        <end position="204"/>
    </location>
</feature>
<keyword evidence="11 18" id="KW-0067">ATP-binding</keyword>
<dbReference type="Proteomes" id="UP000247978">
    <property type="component" value="Unassembled WGS sequence"/>
</dbReference>
<feature type="domain" description="HMA" evidence="19">
    <location>
        <begin position="4"/>
        <end position="70"/>
    </location>
</feature>
<dbReference type="Gene3D" id="2.70.150.10">
    <property type="entry name" value="Calcium-transporting ATPase, cytoplasmic transduction domain A"/>
    <property type="match status" value="1"/>
</dbReference>
<name>A0A2V3W1Y3_9BACI</name>
<evidence type="ECO:0000256" key="11">
    <source>
        <dbReference type="ARBA" id="ARBA00022840"/>
    </source>
</evidence>
<dbReference type="Gene3D" id="3.40.1110.10">
    <property type="entry name" value="Calcium-transporting ATPase, cytoplasmic domain N"/>
    <property type="match status" value="1"/>
</dbReference>
<evidence type="ECO:0000256" key="18">
    <source>
        <dbReference type="RuleBase" id="RU362081"/>
    </source>
</evidence>
<evidence type="ECO:0000256" key="10">
    <source>
        <dbReference type="ARBA" id="ARBA00022796"/>
    </source>
</evidence>
<keyword evidence="4" id="KW-0813">Transport</keyword>
<dbReference type="SUPFAM" id="SSF55008">
    <property type="entry name" value="HMA, heavy metal-associated domain"/>
    <property type="match status" value="1"/>
</dbReference>
<evidence type="ECO:0000259" key="19">
    <source>
        <dbReference type="PROSITE" id="PS50846"/>
    </source>
</evidence>
<proteinExistence type="inferred from homology"/>
<dbReference type="PRINTS" id="PR00943">
    <property type="entry name" value="CUATPASE"/>
</dbReference>
<dbReference type="GO" id="GO:0005524">
    <property type="term" value="F:ATP binding"/>
    <property type="evidence" value="ECO:0007669"/>
    <property type="project" value="UniProtKB-UniRule"/>
</dbReference>
<evidence type="ECO:0000256" key="9">
    <source>
        <dbReference type="ARBA" id="ARBA00022741"/>
    </source>
</evidence>
<dbReference type="GO" id="GO:0140581">
    <property type="term" value="F:P-type monovalent copper transporter activity"/>
    <property type="evidence" value="ECO:0007669"/>
    <property type="project" value="UniProtKB-EC"/>
</dbReference>
<keyword evidence="15" id="KW-0406">Ion transport</keyword>
<evidence type="ECO:0000313" key="21">
    <source>
        <dbReference type="Proteomes" id="UP000247978"/>
    </source>
</evidence>
<evidence type="ECO:0000313" key="20">
    <source>
        <dbReference type="EMBL" id="PXW87101.1"/>
    </source>
</evidence>
<keyword evidence="16 18" id="KW-0472">Membrane</keyword>
<accession>A0A2V3W1Y3</accession>
<evidence type="ECO:0000256" key="15">
    <source>
        <dbReference type="ARBA" id="ARBA00023065"/>
    </source>
</evidence>
<dbReference type="InterPro" id="IPR001757">
    <property type="entry name" value="P_typ_ATPase"/>
</dbReference>
<dbReference type="InterPro" id="IPR036412">
    <property type="entry name" value="HAD-like_sf"/>
</dbReference>
<keyword evidence="12" id="KW-1278">Translocase</keyword>
<dbReference type="PROSITE" id="PS00154">
    <property type="entry name" value="ATPASE_E1_E2"/>
    <property type="match status" value="1"/>
</dbReference>
<dbReference type="PRINTS" id="PR00119">
    <property type="entry name" value="CATATPASE"/>
</dbReference>
<keyword evidence="14" id="KW-0186">Copper</keyword>
<dbReference type="InterPro" id="IPR008250">
    <property type="entry name" value="ATPase_P-typ_transduc_dom_A_sf"/>
</dbReference>
<dbReference type="PANTHER" id="PTHR43520">
    <property type="entry name" value="ATP7, ISOFORM B"/>
    <property type="match status" value="1"/>
</dbReference>
<dbReference type="FunFam" id="2.70.150.10:FF:000020">
    <property type="entry name" value="Copper-exporting P-type ATPase A"/>
    <property type="match status" value="1"/>
</dbReference>
<dbReference type="Pfam" id="PF00403">
    <property type="entry name" value="HMA"/>
    <property type="match status" value="1"/>
</dbReference>
<dbReference type="Pfam" id="PF00122">
    <property type="entry name" value="E1-E2_ATPase"/>
    <property type="match status" value="1"/>
</dbReference>
<evidence type="ECO:0000256" key="14">
    <source>
        <dbReference type="ARBA" id="ARBA00023008"/>
    </source>
</evidence>
<evidence type="ECO:0000256" key="16">
    <source>
        <dbReference type="ARBA" id="ARBA00023136"/>
    </source>
</evidence>
<keyword evidence="21" id="KW-1185">Reference proteome</keyword>
<feature type="transmembrane region" description="Helical" evidence="18">
    <location>
        <begin position="341"/>
        <end position="364"/>
    </location>
</feature>
<comment type="catalytic activity">
    <reaction evidence="17">
        <text>Cu(+)(in) + ATP + H2O = Cu(+)(out) + ADP + phosphate + H(+)</text>
        <dbReference type="Rhea" id="RHEA:25792"/>
        <dbReference type="ChEBI" id="CHEBI:15377"/>
        <dbReference type="ChEBI" id="CHEBI:15378"/>
        <dbReference type="ChEBI" id="CHEBI:30616"/>
        <dbReference type="ChEBI" id="CHEBI:43474"/>
        <dbReference type="ChEBI" id="CHEBI:49552"/>
        <dbReference type="ChEBI" id="CHEBI:456216"/>
        <dbReference type="EC" id="7.2.2.8"/>
    </reaction>
</comment>
<dbReference type="SFLD" id="SFLDS00003">
    <property type="entry name" value="Haloacid_Dehalogenase"/>
    <property type="match status" value="1"/>
</dbReference>
<feature type="transmembrane region" description="Helical" evidence="18">
    <location>
        <begin position="376"/>
        <end position="398"/>
    </location>
</feature>
<organism evidence="20 21">
    <name type="scientific">Pseudogracilibacillus auburnensis</name>
    <dbReference type="NCBI Taxonomy" id="1494959"/>
    <lineage>
        <taxon>Bacteria</taxon>
        <taxon>Bacillati</taxon>
        <taxon>Bacillota</taxon>
        <taxon>Bacilli</taxon>
        <taxon>Bacillales</taxon>
        <taxon>Bacillaceae</taxon>
        <taxon>Pseudogracilibacillus</taxon>
    </lineage>
</organism>
<evidence type="ECO:0000256" key="2">
    <source>
        <dbReference type="ARBA" id="ARBA00006024"/>
    </source>
</evidence>
<reference evidence="20 21" key="1">
    <citation type="submission" date="2018-05" db="EMBL/GenBank/DDBJ databases">
        <title>Genomic Encyclopedia of Type Strains, Phase IV (KMG-IV): sequencing the most valuable type-strain genomes for metagenomic binning, comparative biology and taxonomic classification.</title>
        <authorList>
            <person name="Goeker M."/>
        </authorList>
    </citation>
    <scope>NUCLEOTIDE SEQUENCE [LARGE SCALE GENOMIC DNA]</scope>
    <source>
        <strain evidence="20 21">DSM 28556</strain>
    </source>
</reference>
<comment type="caution">
    <text evidence="20">The sequence shown here is derived from an EMBL/GenBank/DDBJ whole genome shotgun (WGS) entry which is preliminary data.</text>
</comment>
<evidence type="ECO:0000256" key="13">
    <source>
        <dbReference type="ARBA" id="ARBA00022989"/>
    </source>
</evidence>
<evidence type="ECO:0000256" key="8">
    <source>
        <dbReference type="ARBA" id="ARBA00022723"/>
    </source>
</evidence>
<dbReference type="InterPro" id="IPR018303">
    <property type="entry name" value="ATPase_P-typ_P_site"/>
</dbReference>
<evidence type="ECO:0000256" key="12">
    <source>
        <dbReference type="ARBA" id="ARBA00022967"/>
    </source>
</evidence>
<feature type="transmembrane region" description="Helical" evidence="18">
    <location>
        <begin position="684"/>
        <end position="701"/>
    </location>
</feature>
<dbReference type="CDD" id="cd00371">
    <property type="entry name" value="HMA"/>
    <property type="match status" value="1"/>
</dbReference>
<evidence type="ECO:0000256" key="6">
    <source>
        <dbReference type="ARBA" id="ARBA00022553"/>
    </source>
</evidence>
<keyword evidence="13 18" id="KW-1133">Transmembrane helix</keyword>
<evidence type="ECO:0000256" key="17">
    <source>
        <dbReference type="ARBA" id="ARBA00049289"/>
    </source>
</evidence>
<dbReference type="SUPFAM" id="SSF56784">
    <property type="entry name" value="HAD-like"/>
    <property type="match status" value="1"/>
</dbReference>
<dbReference type="Gene3D" id="3.30.70.100">
    <property type="match status" value="1"/>
</dbReference>
<evidence type="ECO:0000256" key="5">
    <source>
        <dbReference type="ARBA" id="ARBA00022475"/>
    </source>
</evidence>
<dbReference type="NCBIfam" id="TIGR01494">
    <property type="entry name" value="ATPase_P-type"/>
    <property type="match status" value="1"/>
</dbReference>
<dbReference type="Pfam" id="PF00702">
    <property type="entry name" value="Hydrolase"/>
    <property type="match status" value="1"/>
</dbReference>
<dbReference type="InterPro" id="IPR017969">
    <property type="entry name" value="Heavy-metal-associated_CS"/>
</dbReference>
<keyword evidence="5 18" id="KW-1003">Cell membrane</keyword>
<dbReference type="SUPFAM" id="SSF81653">
    <property type="entry name" value="Calcium ATPase, transduction domain A"/>
    <property type="match status" value="1"/>
</dbReference>
<evidence type="ECO:0000256" key="3">
    <source>
        <dbReference type="ARBA" id="ARBA00012517"/>
    </source>
</evidence>
<dbReference type="InterPro" id="IPR059000">
    <property type="entry name" value="ATPase_P-type_domA"/>
</dbReference>
<dbReference type="InterPro" id="IPR027256">
    <property type="entry name" value="P-typ_ATPase_IB"/>
</dbReference>
<evidence type="ECO:0000256" key="7">
    <source>
        <dbReference type="ARBA" id="ARBA00022692"/>
    </source>
</evidence>
<dbReference type="EC" id="7.2.2.8" evidence="3"/>
<dbReference type="NCBIfam" id="TIGR01525">
    <property type="entry name" value="ATPase-IB_hvy"/>
    <property type="match status" value="1"/>
</dbReference>
<keyword evidence="10" id="KW-0187">Copper transport</keyword>
<feature type="transmembrane region" description="Helical" evidence="18">
    <location>
        <begin position="153"/>
        <end position="174"/>
    </location>
</feature>
<keyword evidence="7 18" id="KW-0812">Transmembrane</keyword>
<feature type="transmembrane region" description="Helical" evidence="18">
    <location>
        <begin position="122"/>
        <end position="141"/>
    </location>
</feature>
<keyword evidence="6" id="KW-0597">Phosphoprotein</keyword>
<dbReference type="PROSITE" id="PS50846">
    <property type="entry name" value="HMA_2"/>
    <property type="match status" value="1"/>
</dbReference>
<dbReference type="InterPro" id="IPR006121">
    <property type="entry name" value="HMA_dom"/>
</dbReference>
<dbReference type="EMBL" id="QJJQ01000006">
    <property type="protein sequence ID" value="PXW87101.1"/>
    <property type="molecule type" value="Genomic_DNA"/>
</dbReference>
<dbReference type="PROSITE" id="PS01047">
    <property type="entry name" value="HMA_1"/>
    <property type="match status" value="1"/>
</dbReference>
<dbReference type="OrthoDB" id="9813266at2"/>
<evidence type="ECO:0000256" key="4">
    <source>
        <dbReference type="ARBA" id="ARBA00022448"/>
    </source>
</evidence>
<gene>
    <name evidence="20" type="ORF">DFR56_106171</name>
</gene>
<dbReference type="GO" id="GO:0043682">
    <property type="term" value="F:P-type divalent copper transporter activity"/>
    <property type="evidence" value="ECO:0007669"/>
    <property type="project" value="TreeGrafter"/>
</dbReference>
<dbReference type="SFLD" id="SFLDG00002">
    <property type="entry name" value="C1.7:_P-type_atpase_like"/>
    <property type="match status" value="1"/>
</dbReference>
<dbReference type="GO" id="GO:0016887">
    <property type="term" value="F:ATP hydrolysis activity"/>
    <property type="evidence" value="ECO:0007669"/>
    <property type="project" value="InterPro"/>
</dbReference>
<dbReference type="InterPro" id="IPR023299">
    <property type="entry name" value="ATPase_P-typ_cyto_dom_N"/>
</dbReference>
<dbReference type="GO" id="GO:0055070">
    <property type="term" value="P:copper ion homeostasis"/>
    <property type="evidence" value="ECO:0007669"/>
    <property type="project" value="TreeGrafter"/>
</dbReference>
<feature type="transmembrane region" description="Helical" evidence="18">
    <location>
        <begin position="87"/>
        <end position="110"/>
    </location>
</feature>
<dbReference type="NCBIfam" id="TIGR01511">
    <property type="entry name" value="ATPase-IB1_Cu"/>
    <property type="match status" value="1"/>
</dbReference>
<dbReference type="InterPro" id="IPR044492">
    <property type="entry name" value="P_typ_ATPase_HD_dom"/>
</dbReference>
<dbReference type="Gene3D" id="3.40.50.1000">
    <property type="entry name" value="HAD superfamily/HAD-like"/>
    <property type="match status" value="1"/>
</dbReference>
<dbReference type="SUPFAM" id="SSF81665">
    <property type="entry name" value="Calcium ATPase, transmembrane domain M"/>
    <property type="match status" value="1"/>
</dbReference>
<protein>
    <recommendedName>
        <fullName evidence="3">P-type Cu(+) transporter</fullName>
        <ecNumber evidence="3">7.2.2.8</ecNumber>
    </recommendedName>
</protein>
<comment type="subcellular location">
    <subcellularLocation>
        <location evidence="1">Cell membrane</location>
        <topology evidence="1">Multi-pass membrane protein</topology>
    </subcellularLocation>
</comment>
<comment type="similarity">
    <text evidence="2 18">Belongs to the cation transport ATPase (P-type) (TC 3.A.3) family. Type IB subfamily.</text>
</comment>
<dbReference type="GO" id="GO:0005886">
    <property type="term" value="C:plasma membrane"/>
    <property type="evidence" value="ECO:0007669"/>
    <property type="project" value="UniProtKB-SubCell"/>
</dbReference>
<dbReference type="CDD" id="cd02094">
    <property type="entry name" value="P-type_ATPase_Cu-like"/>
    <property type="match status" value="1"/>
</dbReference>
<dbReference type="FunFam" id="3.30.70.100:FF:000005">
    <property type="entry name" value="Copper-exporting P-type ATPase A"/>
    <property type="match status" value="1"/>
</dbReference>
<dbReference type="InterPro" id="IPR023298">
    <property type="entry name" value="ATPase_P-typ_TM_dom_sf"/>
</dbReference>
<dbReference type="AlphaFoldDB" id="A0A2V3W1Y3"/>
<dbReference type="PANTHER" id="PTHR43520:SF8">
    <property type="entry name" value="P-TYPE CU(+) TRANSPORTER"/>
    <property type="match status" value="1"/>
</dbReference>
<dbReference type="SFLD" id="SFLDF00027">
    <property type="entry name" value="p-type_atpase"/>
    <property type="match status" value="1"/>
</dbReference>
<dbReference type="InterPro" id="IPR036163">
    <property type="entry name" value="HMA_dom_sf"/>
</dbReference>
<sequence length="732" mass="79977">MANETSFLHIEGMYCSNCANRIEKVVGKLDGVEEVTINLTTEKGKIIYDQQKTSITSVIKKINKIGFQAKLTPAKAQKNKELNVLKWNFICSAMLTFPLAWSMLAHFAWTTFIYIPPLVTNPFFQLFITIPIQFIIGFPFYERAWKAIKSGSANMDVLVVLSTSAAFFYSHYVTFTTPDFLFTTGSAVLFYETSAFIITFILLGRLLEAKTKSKTTVALEKLYHMQIKTATLIKNGEEMLTSVAQLVPGDIILIKPGEKVPIDGQVIEGYSLLDEALLTGESIPIEKRIGSFVYAGTINQQGVLKIIATKKESETILSNIINIVEEAQSSKAPIQQLADKITGVFVPIVIMVAIITFFGSYFLFDQGNVSGALSKVIAVLIIACPCALGLATPTSIMVGSGRAAQLGILFKEGKFLELLAKCNTILLDKTGTITSGILQVTNVYVDSLHYDRFMELVGAVERTSDHPVARAVCVKAKEEGVTFPVAQNVQNVPGYGIMAVVDGMDVKIASSSFYRKNKIDLPLKALQLEKAYKKAGKTVMIVFIDNKFAGVIALFDEMKSSSVTAVSQLKQMGLNVMLVTGDHHQAGVQIAKKIGIKEVYAECSPTEKATIVKRLQKKGNQVMMVGDGINDAPALAVADVGVAIGTGSDIAIESGDITMIKGNIYRLIDAIHISKRTMNNIKQNFGWAFIYNIIMIPFAMFGILVPWLAGAAMAFSSIAVVLNSLRLKHVKI</sequence>
<dbReference type="InterPro" id="IPR023214">
    <property type="entry name" value="HAD_sf"/>
</dbReference>
<dbReference type="GO" id="GO:0005507">
    <property type="term" value="F:copper ion binding"/>
    <property type="evidence" value="ECO:0007669"/>
    <property type="project" value="TreeGrafter"/>
</dbReference>
<dbReference type="RefSeq" id="WP_110395328.1">
    <property type="nucleotide sequence ID" value="NZ_JBHUHB010000001.1"/>
</dbReference>
<keyword evidence="8 18" id="KW-0479">Metal-binding</keyword>
<evidence type="ECO:0000256" key="1">
    <source>
        <dbReference type="ARBA" id="ARBA00004651"/>
    </source>
</evidence>
<keyword evidence="9 18" id="KW-0547">Nucleotide-binding</keyword>